<sequence>MDGVSTRELEFSQLTDCYLSFAMPQAWEDASCTQTQTSCSNSRGGQQLPRGVPAMANLHGAVMCSGNAYWIPTRGPTKIFSGAGPSNTSKPPEDIRIVSRKKD</sequence>
<evidence type="ECO:0000313" key="3">
    <source>
        <dbReference type="Proteomes" id="UP000287651"/>
    </source>
</evidence>
<name>A0A426XKQ5_ENSVE</name>
<gene>
    <name evidence="2" type="ORF">B296_00033638</name>
</gene>
<organism evidence="2 3">
    <name type="scientific">Ensete ventricosum</name>
    <name type="common">Abyssinian banana</name>
    <name type="synonym">Musa ensete</name>
    <dbReference type="NCBI Taxonomy" id="4639"/>
    <lineage>
        <taxon>Eukaryota</taxon>
        <taxon>Viridiplantae</taxon>
        <taxon>Streptophyta</taxon>
        <taxon>Embryophyta</taxon>
        <taxon>Tracheophyta</taxon>
        <taxon>Spermatophyta</taxon>
        <taxon>Magnoliopsida</taxon>
        <taxon>Liliopsida</taxon>
        <taxon>Zingiberales</taxon>
        <taxon>Musaceae</taxon>
        <taxon>Ensete</taxon>
    </lineage>
</organism>
<dbReference type="Proteomes" id="UP000287651">
    <property type="component" value="Unassembled WGS sequence"/>
</dbReference>
<accession>A0A426XKQ5</accession>
<reference evidence="2 3" key="1">
    <citation type="journal article" date="2014" name="Agronomy (Basel)">
        <title>A Draft Genome Sequence for Ensete ventricosum, the Drought-Tolerant Tree Against Hunger.</title>
        <authorList>
            <person name="Harrison J."/>
            <person name="Moore K.A."/>
            <person name="Paszkiewicz K."/>
            <person name="Jones T."/>
            <person name="Grant M."/>
            <person name="Ambacheew D."/>
            <person name="Muzemil S."/>
            <person name="Studholme D.J."/>
        </authorList>
    </citation>
    <scope>NUCLEOTIDE SEQUENCE [LARGE SCALE GENOMIC DNA]</scope>
</reference>
<comment type="caution">
    <text evidence="2">The sequence shown here is derived from an EMBL/GenBank/DDBJ whole genome shotgun (WGS) entry which is preliminary data.</text>
</comment>
<protein>
    <submittedName>
        <fullName evidence="2">Uncharacterized protein</fullName>
    </submittedName>
</protein>
<dbReference type="AlphaFoldDB" id="A0A426XKQ5"/>
<evidence type="ECO:0000313" key="2">
    <source>
        <dbReference type="EMBL" id="RRT40021.1"/>
    </source>
</evidence>
<evidence type="ECO:0000256" key="1">
    <source>
        <dbReference type="SAM" id="MobiDB-lite"/>
    </source>
</evidence>
<proteinExistence type="predicted"/>
<feature type="region of interest" description="Disordered" evidence="1">
    <location>
        <begin position="79"/>
        <end position="103"/>
    </location>
</feature>
<dbReference type="EMBL" id="AMZH03019700">
    <property type="protein sequence ID" value="RRT40021.1"/>
    <property type="molecule type" value="Genomic_DNA"/>
</dbReference>